<accession>A0A1Q5ZSU5</accession>
<dbReference type="Proteomes" id="UP000186720">
    <property type="component" value="Unassembled WGS sequence"/>
</dbReference>
<organism evidence="1 2">
    <name type="scientific">Mucilaginibacter polytrichastri</name>
    <dbReference type="NCBI Taxonomy" id="1302689"/>
    <lineage>
        <taxon>Bacteria</taxon>
        <taxon>Pseudomonadati</taxon>
        <taxon>Bacteroidota</taxon>
        <taxon>Sphingobacteriia</taxon>
        <taxon>Sphingobacteriales</taxon>
        <taxon>Sphingobacteriaceae</taxon>
        <taxon>Mucilaginibacter</taxon>
    </lineage>
</organism>
<evidence type="ECO:0000313" key="1">
    <source>
        <dbReference type="EMBL" id="OKS84842.1"/>
    </source>
</evidence>
<keyword evidence="2" id="KW-1185">Reference proteome</keyword>
<reference evidence="1 2" key="1">
    <citation type="submission" date="2016-11" db="EMBL/GenBank/DDBJ databases">
        <title>Whole Genome Sequencing of Mucilaginibacter polytrichastri RG4-7(T) isolated from the moss sample.</title>
        <authorList>
            <person name="Li Y."/>
        </authorList>
    </citation>
    <scope>NUCLEOTIDE SEQUENCE [LARGE SCALE GENOMIC DNA]</scope>
    <source>
        <strain evidence="1 2">RG4-7</strain>
    </source>
</reference>
<protein>
    <submittedName>
        <fullName evidence="1">Uncharacterized protein</fullName>
    </submittedName>
</protein>
<dbReference type="EMBL" id="MPPL01000001">
    <property type="protein sequence ID" value="OKS84842.1"/>
    <property type="molecule type" value="Genomic_DNA"/>
</dbReference>
<evidence type="ECO:0000313" key="2">
    <source>
        <dbReference type="Proteomes" id="UP000186720"/>
    </source>
</evidence>
<name>A0A1Q5ZSU5_9SPHI</name>
<proteinExistence type="predicted"/>
<gene>
    <name evidence="1" type="ORF">RG47T_0279</name>
</gene>
<dbReference type="OrthoDB" id="798164at2"/>
<sequence>MNINLANVLFDDGVFSELYQAGFITEKIFAYREIYLWIHAQLQTRKISKRKAVAEAEVKFNKDARTIWRALHCFTEAEDLLIPVELEDFEY</sequence>
<dbReference type="AlphaFoldDB" id="A0A1Q5ZSU5"/>
<dbReference type="RefSeq" id="WP_074487556.1">
    <property type="nucleotide sequence ID" value="NZ_FPAM01000001.1"/>
</dbReference>
<comment type="caution">
    <text evidence="1">The sequence shown here is derived from an EMBL/GenBank/DDBJ whole genome shotgun (WGS) entry which is preliminary data.</text>
</comment>